<sequence>MASDQEFSLGEYAFVMDLENESVCIPNLDDIHHAAAYLASECGQYFQIDTMHCHLDMLSGNDDMFSAADTPNAHFVENSAARNMPVCLERTGGHKSKKTVMDTIASGQGAESWSCMDFSGLARREAPLSLRRQAGLAGTTPFYG</sequence>
<protein>
    <submittedName>
        <fullName evidence="1">Uncharacterized protein</fullName>
    </submittedName>
</protein>
<name>A0A7S0QHL3_9CRYP</name>
<evidence type="ECO:0000313" key="1">
    <source>
        <dbReference type="EMBL" id="CAD8630952.1"/>
    </source>
</evidence>
<accession>A0A7S0QHL3</accession>
<organism evidence="1">
    <name type="scientific">Cryptomonas curvata</name>
    <dbReference type="NCBI Taxonomy" id="233186"/>
    <lineage>
        <taxon>Eukaryota</taxon>
        <taxon>Cryptophyceae</taxon>
        <taxon>Cryptomonadales</taxon>
        <taxon>Cryptomonadaceae</taxon>
        <taxon>Cryptomonas</taxon>
    </lineage>
</organism>
<dbReference type="EMBL" id="HBEZ01015596">
    <property type="protein sequence ID" value="CAD8630952.1"/>
    <property type="molecule type" value="Transcribed_RNA"/>
</dbReference>
<reference evidence="1" key="1">
    <citation type="submission" date="2021-01" db="EMBL/GenBank/DDBJ databases">
        <authorList>
            <person name="Corre E."/>
            <person name="Pelletier E."/>
            <person name="Niang G."/>
            <person name="Scheremetjew M."/>
            <person name="Finn R."/>
            <person name="Kale V."/>
            <person name="Holt S."/>
            <person name="Cochrane G."/>
            <person name="Meng A."/>
            <person name="Brown T."/>
            <person name="Cohen L."/>
        </authorList>
    </citation>
    <scope>NUCLEOTIDE SEQUENCE</scope>
    <source>
        <strain evidence="1">CCAP979/52</strain>
    </source>
</reference>
<proteinExistence type="predicted"/>
<dbReference type="AlphaFoldDB" id="A0A7S0QHL3"/>
<gene>
    <name evidence="1" type="ORF">CCUR1050_LOCUS8631</name>
</gene>